<reference evidence="3" key="1">
    <citation type="submission" date="2018-09" db="EMBL/GenBank/DDBJ databases">
        <authorList>
            <person name="Livingstone P.G."/>
            <person name="Whitworth D.E."/>
        </authorList>
    </citation>
    <scope>NUCLEOTIDE SEQUENCE [LARGE SCALE GENOMIC DNA]</scope>
    <source>
        <strain evidence="3">CA054A</strain>
    </source>
</reference>
<dbReference type="AlphaFoldDB" id="A0A3A8JMR3"/>
<name>A0A3A8JMR3_9BACT</name>
<dbReference type="InterPro" id="IPR011754">
    <property type="entry name" value="Mxa_paralog_2268"/>
</dbReference>
<dbReference type="Proteomes" id="UP000268094">
    <property type="component" value="Unassembled WGS sequence"/>
</dbReference>
<dbReference type="Pfam" id="PF09544">
    <property type="entry name" value="DUF2381"/>
    <property type="match status" value="1"/>
</dbReference>
<comment type="caution">
    <text evidence="2">The sequence shown here is derived from an EMBL/GenBank/DDBJ whole genome shotgun (WGS) entry which is preliminary data.</text>
</comment>
<organism evidence="2 3">
    <name type="scientific">Corallococcus terminator</name>
    <dbReference type="NCBI Taxonomy" id="2316733"/>
    <lineage>
        <taxon>Bacteria</taxon>
        <taxon>Pseudomonadati</taxon>
        <taxon>Myxococcota</taxon>
        <taxon>Myxococcia</taxon>
        <taxon>Myxococcales</taxon>
        <taxon>Cystobacterineae</taxon>
        <taxon>Myxococcaceae</taxon>
        <taxon>Corallococcus</taxon>
    </lineage>
</organism>
<sequence>MVTCLPARFALAVLLLSAAVEAREPAVRTVLLSEHPEDFTPSVYVKGAVATVLRFEAPVDASKTRMLAWEGRFEPLLVGGRKVVVEPIRDLAEDEGVPLLVTLTNGREIPLLLKAPGQGRRAELDQQVNVFEDRQRYEAMYSTLMDSLKQQRVLGEEIARLRQEERSSDHALAALVVNGDITQTPFTNRRRWALKEEGANIVVEVLTSTTVPKVAVLFSVTNHDAKNPWSLKEARLSTVSSGESRPFALRMKQDEIAPGATGRIAVVADDSVFQSPQGLEQLALELFRADGLSQAYLVLEWRLFKE</sequence>
<evidence type="ECO:0000256" key="1">
    <source>
        <dbReference type="SAM" id="SignalP"/>
    </source>
</evidence>
<feature type="chain" id="PRO_5017317536" evidence="1">
    <location>
        <begin position="23"/>
        <end position="306"/>
    </location>
</feature>
<protein>
    <submittedName>
        <fullName evidence="2">DUF2381 family protein</fullName>
    </submittedName>
</protein>
<proteinExistence type="predicted"/>
<gene>
    <name evidence="2" type="ORF">D7V88_02020</name>
</gene>
<dbReference type="EMBL" id="RAVZ01000006">
    <property type="protein sequence ID" value="RKG93594.1"/>
    <property type="molecule type" value="Genomic_DNA"/>
</dbReference>
<evidence type="ECO:0000313" key="3">
    <source>
        <dbReference type="Proteomes" id="UP000268094"/>
    </source>
</evidence>
<keyword evidence="1" id="KW-0732">Signal</keyword>
<evidence type="ECO:0000313" key="2">
    <source>
        <dbReference type="EMBL" id="RKG93594.1"/>
    </source>
</evidence>
<keyword evidence="3" id="KW-1185">Reference proteome</keyword>
<feature type="signal peptide" evidence="1">
    <location>
        <begin position="1"/>
        <end position="22"/>
    </location>
</feature>
<accession>A0A3A8JMR3</accession>